<gene>
    <name evidence="3" type="ORF">NK125_13535</name>
</gene>
<evidence type="ECO:0000256" key="2">
    <source>
        <dbReference type="SAM" id="SignalP"/>
    </source>
</evidence>
<organism evidence="3 4">
    <name type="scientific">Aequitasia blattaphilus</name>
    <dbReference type="NCBI Taxonomy" id="2949332"/>
    <lineage>
        <taxon>Bacteria</taxon>
        <taxon>Bacillati</taxon>
        <taxon>Bacillota</taxon>
        <taxon>Clostridia</taxon>
        <taxon>Lachnospirales</taxon>
        <taxon>Lachnospiraceae</taxon>
        <taxon>Aequitasia</taxon>
    </lineage>
</organism>
<evidence type="ECO:0000313" key="4">
    <source>
        <dbReference type="Proteomes" id="UP001523566"/>
    </source>
</evidence>
<protein>
    <recommendedName>
        <fullName evidence="5">Secreted protein</fullName>
    </recommendedName>
</protein>
<feature type="chain" id="PRO_5046624442" description="Secreted protein" evidence="2">
    <location>
        <begin position="27"/>
        <end position="78"/>
    </location>
</feature>
<dbReference type="EMBL" id="JAMZFW010000026">
    <property type="protein sequence ID" value="MCP1103424.1"/>
    <property type="molecule type" value="Genomic_DNA"/>
</dbReference>
<evidence type="ECO:0000256" key="1">
    <source>
        <dbReference type="SAM" id="MobiDB-lite"/>
    </source>
</evidence>
<dbReference type="Proteomes" id="UP001523566">
    <property type="component" value="Unassembled WGS sequence"/>
</dbReference>
<keyword evidence="4" id="KW-1185">Reference proteome</keyword>
<keyword evidence="2" id="KW-0732">Signal</keyword>
<evidence type="ECO:0008006" key="5">
    <source>
        <dbReference type="Google" id="ProtNLM"/>
    </source>
</evidence>
<proteinExistence type="predicted"/>
<dbReference type="RefSeq" id="WP_262067197.1">
    <property type="nucleotide sequence ID" value="NZ_JAMXOD010000026.1"/>
</dbReference>
<reference evidence="3 4" key="1">
    <citation type="journal article" date="2022" name="Genome Biol. Evol.">
        <title>Host diet, physiology and behaviors set the stage for Lachnospiraceae cladogenesis.</title>
        <authorList>
            <person name="Vera-Ponce De Leon A."/>
            <person name="Schneider M."/>
            <person name="Jahnes B.C."/>
            <person name="Sadowski V."/>
            <person name="Camuy-Velez L.A."/>
            <person name="Duan J."/>
            <person name="Sabree Z.L."/>
        </authorList>
    </citation>
    <scope>NUCLEOTIDE SEQUENCE [LARGE SCALE GENOMIC DNA]</scope>
    <source>
        <strain evidence="3 4">PAL113</strain>
    </source>
</reference>
<feature type="signal peptide" evidence="2">
    <location>
        <begin position="1"/>
        <end position="26"/>
    </location>
</feature>
<feature type="region of interest" description="Disordered" evidence="1">
    <location>
        <begin position="27"/>
        <end position="78"/>
    </location>
</feature>
<feature type="compositionally biased region" description="Basic and acidic residues" evidence="1">
    <location>
        <begin position="38"/>
        <end position="50"/>
    </location>
</feature>
<accession>A0ABT1EC70</accession>
<name>A0ABT1EC70_9FIRM</name>
<comment type="caution">
    <text evidence="3">The sequence shown here is derived from an EMBL/GenBank/DDBJ whole genome shotgun (WGS) entry which is preliminary data.</text>
</comment>
<sequence>MKRKKLIGAITVMIITVSMFAMPVSAAPNRTPVKGARTKQECPRDRKENCVKVNPGQCDGTGSGTEKGKGLRDGSCIR</sequence>
<evidence type="ECO:0000313" key="3">
    <source>
        <dbReference type="EMBL" id="MCP1103424.1"/>
    </source>
</evidence>